<keyword evidence="2" id="KW-1185">Reference proteome</keyword>
<dbReference type="EMBL" id="JAIXMP010000005">
    <property type="protein sequence ID" value="KAI9272651.1"/>
    <property type="molecule type" value="Genomic_DNA"/>
</dbReference>
<name>A0AAD5KIY7_9FUNG</name>
<reference evidence="1" key="2">
    <citation type="submission" date="2023-02" db="EMBL/GenBank/DDBJ databases">
        <authorList>
            <consortium name="DOE Joint Genome Institute"/>
            <person name="Mondo S.J."/>
            <person name="Chang Y."/>
            <person name="Wang Y."/>
            <person name="Ahrendt S."/>
            <person name="Andreopoulos W."/>
            <person name="Barry K."/>
            <person name="Beard J."/>
            <person name="Benny G.L."/>
            <person name="Blankenship S."/>
            <person name="Bonito G."/>
            <person name="Cuomo C."/>
            <person name="Desiro A."/>
            <person name="Gervers K.A."/>
            <person name="Hundley H."/>
            <person name="Kuo A."/>
            <person name="LaButti K."/>
            <person name="Lang B.F."/>
            <person name="Lipzen A."/>
            <person name="O'Donnell K."/>
            <person name="Pangilinan J."/>
            <person name="Reynolds N."/>
            <person name="Sandor L."/>
            <person name="Smith M.W."/>
            <person name="Tsang A."/>
            <person name="Grigoriev I.V."/>
            <person name="Stajich J.E."/>
            <person name="Spatafora J.W."/>
        </authorList>
    </citation>
    <scope>NUCLEOTIDE SEQUENCE</scope>
    <source>
        <strain evidence="1">RSA 2281</strain>
    </source>
</reference>
<gene>
    <name evidence="1" type="ORF">BDA99DRAFT_426466</name>
</gene>
<evidence type="ECO:0000313" key="1">
    <source>
        <dbReference type="EMBL" id="KAI9272651.1"/>
    </source>
</evidence>
<proteinExistence type="predicted"/>
<dbReference type="Proteomes" id="UP001209540">
    <property type="component" value="Unassembled WGS sequence"/>
</dbReference>
<comment type="caution">
    <text evidence="1">The sequence shown here is derived from an EMBL/GenBank/DDBJ whole genome shotgun (WGS) entry which is preliminary data.</text>
</comment>
<accession>A0AAD5KIY7</accession>
<organism evidence="1 2">
    <name type="scientific">Phascolomyces articulosus</name>
    <dbReference type="NCBI Taxonomy" id="60185"/>
    <lineage>
        <taxon>Eukaryota</taxon>
        <taxon>Fungi</taxon>
        <taxon>Fungi incertae sedis</taxon>
        <taxon>Mucoromycota</taxon>
        <taxon>Mucoromycotina</taxon>
        <taxon>Mucoromycetes</taxon>
        <taxon>Mucorales</taxon>
        <taxon>Lichtheimiaceae</taxon>
        <taxon>Phascolomyces</taxon>
    </lineage>
</organism>
<evidence type="ECO:0000313" key="2">
    <source>
        <dbReference type="Proteomes" id="UP001209540"/>
    </source>
</evidence>
<sequence length="59" mass="6439">IACEIDQLHWDKSIAYGGAKISEPTNNLNSLGQDLMRLAILGSKSVESLNYSLTFQING</sequence>
<dbReference type="AlphaFoldDB" id="A0AAD5KIY7"/>
<feature type="non-terminal residue" evidence="1">
    <location>
        <position position="59"/>
    </location>
</feature>
<protein>
    <submittedName>
        <fullName evidence="1">Uncharacterized protein</fullName>
    </submittedName>
</protein>
<reference evidence="1" key="1">
    <citation type="journal article" date="2022" name="IScience">
        <title>Evolution of zygomycete secretomes and the origins of terrestrial fungal ecologies.</title>
        <authorList>
            <person name="Chang Y."/>
            <person name="Wang Y."/>
            <person name="Mondo S."/>
            <person name="Ahrendt S."/>
            <person name="Andreopoulos W."/>
            <person name="Barry K."/>
            <person name="Beard J."/>
            <person name="Benny G.L."/>
            <person name="Blankenship S."/>
            <person name="Bonito G."/>
            <person name="Cuomo C."/>
            <person name="Desiro A."/>
            <person name="Gervers K.A."/>
            <person name="Hundley H."/>
            <person name="Kuo A."/>
            <person name="LaButti K."/>
            <person name="Lang B.F."/>
            <person name="Lipzen A."/>
            <person name="O'Donnell K."/>
            <person name="Pangilinan J."/>
            <person name="Reynolds N."/>
            <person name="Sandor L."/>
            <person name="Smith M.E."/>
            <person name="Tsang A."/>
            <person name="Grigoriev I.V."/>
            <person name="Stajich J.E."/>
            <person name="Spatafora J.W."/>
        </authorList>
    </citation>
    <scope>NUCLEOTIDE SEQUENCE</scope>
    <source>
        <strain evidence="1">RSA 2281</strain>
    </source>
</reference>
<feature type="non-terminal residue" evidence="1">
    <location>
        <position position="1"/>
    </location>
</feature>